<dbReference type="PANTHER" id="PTHR43337:SF1">
    <property type="entry name" value="XANTHINE_URACIL PERMEASE C887.17-RELATED"/>
    <property type="match status" value="1"/>
</dbReference>
<dbReference type="InterPro" id="IPR006043">
    <property type="entry name" value="NCS2"/>
</dbReference>
<proteinExistence type="inferred from homology"/>
<feature type="compositionally biased region" description="Basic and acidic residues" evidence="7">
    <location>
        <begin position="634"/>
        <end position="648"/>
    </location>
</feature>
<protein>
    <recommendedName>
        <fullName evidence="11">Xanthine/uracil permease</fullName>
    </recommendedName>
</protein>
<feature type="region of interest" description="Disordered" evidence="7">
    <location>
        <begin position="629"/>
        <end position="654"/>
    </location>
</feature>
<gene>
    <name evidence="9" type="ORF">PDIGIT_LOCUS3435</name>
</gene>
<sequence length="654" mass="70789">MIRVCRLGLSVLSTADNRPWLVWDEPGCLKRSSVVVKSVVVLCPCHLTFNPPSCSTATSLRQPHWDPFRLDSGSRSSITMGWVENTNLKIGQSAIGRWFRLAGCGHPKERKNSHFFTEIRAGLATFFAMAYIISVNSSILSATGGTCYCPPEKLADPKDLCDADTAYLLCKQEITRDLVTATAAISALTSFCMGLFANMPLGLAPGMGVNAYFAYTVVGYHGTGLVPYEIALTAVFVEGWIFFALTLLGLRQWLARAIPASIKLATGVGIGMYLTLIGLGYSAGIGLVTAAQSTPLELAGCSQAYFDEFGMCPPSQKMRNPSMWIGIFCGGILTVMLMMYRVKGAIIMGILLVSIISWPRTSSVTYFPHTELGDSSFDFFKKVVTFHPIGKILNVNQWNISEHGGQFGLALITLLYVDILDCTGTLYSMARFAGLMDEHTQDFEGSSIAYTVDAIGISIGSLFGTSPVTAFIESGAGISEGGKTGITAMVTGLCFFISIFFAPIFASIPPWATGGTLIIVGCLMSQAAKDINWRYIGDAVPAFLTITIMPFSYSIAYGLIAGIFSYILINTLVWIIEKASGGRIVPANKEEKDPWTYRIPGGVTPPWMRRLLSGKKDFWKPDAEMDGVSAGVVSERKSEGSDEGDAHKQPQKMA</sequence>
<evidence type="ECO:0000313" key="10">
    <source>
        <dbReference type="Proteomes" id="UP001152607"/>
    </source>
</evidence>
<feature type="transmembrane region" description="Helical" evidence="8">
    <location>
        <begin position="559"/>
        <end position="576"/>
    </location>
</feature>
<evidence type="ECO:0000256" key="3">
    <source>
        <dbReference type="ARBA" id="ARBA00022448"/>
    </source>
</evidence>
<dbReference type="EMBL" id="CAOQHR010000002">
    <property type="protein sequence ID" value="CAI6316759.1"/>
    <property type="molecule type" value="Genomic_DNA"/>
</dbReference>
<dbReference type="GO" id="GO:0015853">
    <property type="term" value="P:adenine transport"/>
    <property type="evidence" value="ECO:0007669"/>
    <property type="project" value="TreeGrafter"/>
</dbReference>
<evidence type="ECO:0008006" key="11">
    <source>
        <dbReference type="Google" id="ProtNLM"/>
    </source>
</evidence>
<accession>A0A9W4XFX2</accession>
<evidence type="ECO:0000256" key="5">
    <source>
        <dbReference type="ARBA" id="ARBA00022989"/>
    </source>
</evidence>
<name>A0A9W4XFX2_9PLEO</name>
<feature type="transmembrane region" description="Helical" evidence="8">
    <location>
        <begin position="407"/>
        <end position="428"/>
    </location>
</feature>
<comment type="caution">
    <text evidence="9">The sequence shown here is derived from an EMBL/GenBank/DDBJ whole genome shotgun (WGS) entry which is preliminary data.</text>
</comment>
<comment type="subcellular location">
    <subcellularLocation>
        <location evidence="1">Endomembrane system</location>
        <topology evidence="1">Multi-pass membrane protein</topology>
    </subcellularLocation>
</comment>
<evidence type="ECO:0000256" key="2">
    <source>
        <dbReference type="ARBA" id="ARBA00005697"/>
    </source>
</evidence>
<keyword evidence="6 8" id="KW-0472">Membrane</keyword>
<keyword evidence="10" id="KW-1185">Reference proteome</keyword>
<dbReference type="InterPro" id="IPR045018">
    <property type="entry name" value="Azg-like"/>
</dbReference>
<evidence type="ECO:0000256" key="8">
    <source>
        <dbReference type="SAM" id="Phobius"/>
    </source>
</evidence>
<keyword evidence="5 8" id="KW-1133">Transmembrane helix</keyword>
<dbReference type="OrthoDB" id="431212at2759"/>
<reference evidence="9" key="1">
    <citation type="submission" date="2023-01" db="EMBL/GenBank/DDBJ databases">
        <authorList>
            <person name="Van Ghelder C."/>
            <person name="Rancurel C."/>
        </authorList>
    </citation>
    <scope>NUCLEOTIDE SEQUENCE</scope>
    <source>
        <strain evidence="9">CNCM I-4278</strain>
    </source>
</reference>
<evidence type="ECO:0000313" key="9">
    <source>
        <dbReference type="EMBL" id="CAI6316759.1"/>
    </source>
</evidence>
<comment type="similarity">
    <text evidence="2">Belongs to the nucleobase:cation symporter-2 (NCS2) (TC 2.A.40) family. Azg-like subfamily.</text>
</comment>
<evidence type="ECO:0000256" key="4">
    <source>
        <dbReference type="ARBA" id="ARBA00022692"/>
    </source>
</evidence>
<dbReference type="GO" id="GO:0005886">
    <property type="term" value="C:plasma membrane"/>
    <property type="evidence" value="ECO:0007669"/>
    <property type="project" value="TreeGrafter"/>
</dbReference>
<evidence type="ECO:0000256" key="1">
    <source>
        <dbReference type="ARBA" id="ARBA00004127"/>
    </source>
</evidence>
<feature type="transmembrane region" description="Helical" evidence="8">
    <location>
        <begin position="262"/>
        <end position="288"/>
    </location>
</feature>
<feature type="transmembrane region" description="Helical" evidence="8">
    <location>
        <begin position="484"/>
        <end position="505"/>
    </location>
</feature>
<keyword evidence="4 8" id="KW-0812">Transmembrane</keyword>
<dbReference type="GO" id="GO:0005345">
    <property type="term" value="F:purine nucleobase transmembrane transporter activity"/>
    <property type="evidence" value="ECO:0007669"/>
    <property type="project" value="TreeGrafter"/>
</dbReference>
<dbReference type="PANTHER" id="PTHR43337">
    <property type="entry name" value="XANTHINE/URACIL PERMEASE C887.17-RELATED"/>
    <property type="match status" value="1"/>
</dbReference>
<feature type="transmembrane region" description="Helical" evidence="8">
    <location>
        <begin position="448"/>
        <end position="472"/>
    </location>
</feature>
<feature type="transmembrane region" description="Helical" evidence="8">
    <location>
        <begin position="230"/>
        <end position="250"/>
    </location>
</feature>
<keyword evidence="3" id="KW-0813">Transport</keyword>
<dbReference type="Proteomes" id="UP001152607">
    <property type="component" value="Unassembled WGS sequence"/>
</dbReference>
<organism evidence="9 10">
    <name type="scientific">Periconia digitata</name>
    <dbReference type="NCBI Taxonomy" id="1303443"/>
    <lineage>
        <taxon>Eukaryota</taxon>
        <taxon>Fungi</taxon>
        <taxon>Dikarya</taxon>
        <taxon>Ascomycota</taxon>
        <taxon>Pezizomycotina</taxon>
        <taxon>Dothideomycetes</taxon>
        <taxon>Pleosporomycetidae</taxon>
        <taxon>Pleosporales</taxon>
        <taxon>Massarineae</taxon>
        <taxon>Periconiaceae</taxon>
        <taxon>Periconia</taxon>
    </lineage>
</organism>
<dbReference type="GO" id="GO:0012505">
    <property type="term" value="C:endomembrane system"/>
    <property type="evidence" value="ECO:0007669"/>
    <property type="project" value="UniProtKB-SubCell"/>
</dbReference>
<dbReference type="GO" id="GO:0015854">
    <property type="term" value="P:guanine transport"/>
    <property type="evidence" value="ECO:0007669"/>
    <property type="project" value="TreeGrafter"/>
</dbReference>
<evidence type="ECO:0000256" key="6">
    <source>
        <dbReference type="ARBA" id="ARBA00023136"/>
    </source>
</evidence>
<dbReference type="AlphaFoldDB" id="A0A9W4XFX2"/>
<feature type="transmembrane region" description="Helical" evidence="8">
    <location>
        <begin position="323"/>
        <end position="342"/>
    </location>
</feature>
<evidence type="ECO:0000256" key="7">
    <source>
        <dbReference type="SAM" id="MobiDB-lite"/>
    </source>
</evidence>
<dbReference type="Pfam" id="PF00860">
    <property type="entry name" value="Xan_ur_permease"/>
    <property type="match status" value="1"/>
</dbReference>
<feature type="transmembrane region" description="Helical" evidence="8">
    <location>
        <begin position="178"/>
        <end position="197"/>
    </location>
</feature>